<protein>
    <submittedName>
        <fullName evidence="5">General transcription factor IIH subunit 2</fullName>
    </submittedName>
</protein>
<dbReference type="InterPro" id="IPR013083">
    <property type="entry name" value="Znf_RING/FYVE/PHD"/>
</dbReference>
<proteinExistence type="predicted"/>
<keyword evidence="6" id="KW-1185">Reference proteome</keyword>
<dbReference type="InterPro" id="IPR046349">
    <property type="entry name" value="C1-like_sf"/>
</dbReference>
<dbReference type="SUPFAM" id="SSF53300">
    <property type="entry name" value="vWA-like"/>
    <property type="match status" value="1"/>
</dbReference>
<evidence type="ECO:0000256" key="3">
    <source>
        <dbReference type="SAM" id="MobiDB-lite"/>
    </source>
</evidence>
<dbReference type="PROSITE" id="PS00028">
    <property type="entry name" value="ZINC_FINGER_C2H2_1"/>
    <property type="match status" value="1"/>
</dbReference>
<accession>A0ABQ8UCK0</accession>
<feature type="compositionally biased region" description="Pro residues" evidence="3">
    <location>
        <begin position="512"/>
        <end position="528"/>
    </location>
</feature>
<dbReference type="SMART" id="SM01047">
    <property type="entry name" value="C1_4"/>
    <property type="match status" value="1"/>
</dbReference>
<feature type="region of interest" description="Disordered" evidence="3">
    <location>
        <begin position="441"/>
        <end position="552"/>
    </location>
</feature>
<organism evidence="5 6">
    <name type="scientific">Paratrimastix pyriformis</name>
    <dbReference type="NCBI Taxonomy" id="342808"/>
    <lineage>
        <taxon>Eukaryota</taxon>
        <taxon>Metamonada</taxon>
        <taxon>Preaxostyla</taxon>
        <taxon>Paratrimastigidae</taxon>
        <taxon>Paratrimastix</taxon>
    </lineage>
</organism>
<evidence type="ECO:0000259" key="4">
    <source>
        <dbReference type="PROSITE" id="PS00028"/>
    </source>
</evidence>
<dbReference type="SUPFAM" id="SSF57889">
    <property type="entry name" value="Cysteine-rich domain"/>
    <property type="match status" value="1"/>
</dbReference>
<dbReference type="InterPro" id="IPR036465">
    <property type="entry name" value="vWFA_dom_sf"/>
</dbReference>
<dbReference type="InterPro" id="IPR013087">
    <property type="entry name" value="Znf_C2H2_type"/>
</dbReference>
<feature type="compositionally biased region" description="Pro residues" evidence="3">
    <location>
        <begin position="475"/>
        <end position="486"/>
    </location>
</feature>
<dbReference type="InterPro" id="IPR004595">
    <property type="entry name" value="TFIIH_C1-like_dom"/>
</dbReference>
<dbReference type="PANTHER" id="PTHR12695:SF2">
    <property type="entry name" value="GENERAL TRANSCRIPTION FACTOR IIH SUBUNIT 2-RELATED"/>
    <property type="match status" value="1"/>
</dbReference>
<keyword evidence="2" id="KW-0862">Zinc</keyword>
<dbReference type="InterPro" id="IPR007198">
    <property type="entry name" value="Ssl1-like"/>
</dbReference>
<dbReference type="EMBL" id="JAPMOS010000056">
    <property type="protein sequence ID" value="KAJ4456999.1"/>
    <property type="molecule type" value="Genomic_DNA"/>
</dbReference>
<feature type="compositionally biased region" description="Low complexity" evidence="3">
    <location>
        <begin position="444"/>
        <end position="456"/>
    </location>
</feature>
<dbReference type="Pfam" id="PF07975">
    <property type="entry name" value="C1_4"/>
    <property type="match status" value="1"/>
</dbReference>
<evidence type="ECO:0000256" key="1">
    <source>
        <dbReference type="ARBA" id="ARBA00022723"/>
    </source>
</evidence>
<dbReference type="Gene3D" id="3.30.40.10">
    <property type="entry name" value="Zinc/RING finger domain, C3HC4 (zinc finger)"/>
    <property type="match status" value="1"/>
</dbReference>
<reference evidence="5" key="1">
    <citation type="journal article" date="2022" name="bioRxiv">
        <title>Genomics of Preaxostyla Flagellates Illuminates Evolutionary Transitions and the Path Towards Mitochondrial Loss.</title>
        <authorList>
            <person name="Novak L.V.F."/>
            <person name="Treitli S.C."/>
            <person name="Pyrih J."/>
            <person name="Halakuc P."/>
            <person name="Pipaliya S.V."/>
            <person name="Vacek V."/>
            <person name="Brzon O."/>
            <person name="Soukal P."/>
            <person name="Eme L."/>
            <person name="Dacks J.B."/>
            <person name="Karnkowska A."/>
            <person name="Elias M."/>
            <person name="Hampl V."/>
        </authorList>
    </citation>
    <scope>NUCLEOTIDE SEQUENCE</scope>
    <source>
        <strain evidence="5">RCP-MX</strain>
    </source>
</reference>
<sequence length="552" mass="59312">MDDDNLPASYTWEKAERSWESLEEDASGMLKLGATEKARIHRVTQLETSVWRGLVRYLVLCIDRSANMEAMDVKPNRHAFVTKMTTTFIKDYFDQNPISRLAIVTTRNALPVCLSPLAGNADRHVKALEERPTRPSEPICAGEPSLQNSLLMAREMLQDVPTYGFKEILVLWGSLRTCDPGDILATIDQIKQPTAAPPTANGGKLTGGTVPNMIRVGFPRRATDMRPTLCVCHRSMHPVTQTDAPAGGSASAASTHTAATTTFYVCPRCSSRYCSLPVDCQVCGLTLMAAPHLARSYHHLVPLPPFVDTTSEDPQLLRSVADFPRLQAVAAQASHCEACLIPFKPLVPRHQPPQGSPPARAAGGPDGLATALGGLKVGPAVRELRLVCPKCTSVFCSDCDLFIHDSLHNCPGCECKPLLRRSGALPQTHMPPATITIDEDEDAAPAGAPPAVVAPVPQRPAPIVTNPHARYTVTPPSPPQPPPPTQPQDALMPMRVAADGVITLDDEGVDGPQPPQPEAMPPQQPLPSVPDATSYQAPPQGGADDDEIIELD</sequence>
<evidence type="ECO:0000313" key="6">
    <source>
        <dbReference type="Proteomes" id="UP001141327"/>
    </source>
</evidence>
<keyword evidence="1" id="KW-0479">Metal-binding</keyword>
<dbReference type="PANTHER" id="PTHR12695">
    <property type="entry name" value="GENERAL TRANSCRIPTION FACTOR IIH SUBUNIT 2"/>
    <property type="match status" value="1"/>
</dbReference>
<comment type="caution">
    <text evidence="5">The sequence shown here is derived from an EMBL/GenBank/DDBJ whole genome shotgun (WGS) entry which is preliminary data.</text>
</comment>
<name>A0ABQ8UCK0_9EUKA</name>
<evidence type="ECO:0000313" key="5">
    <source>
        <dbReference type="EMBL" id="KAJ4456999.1"/>
    </source>
</evidence>
<dbReference type="InterPro" id="IPR012170">
    <property type="entry name" value="TFIIH_SSL1/p44"/>
</dbReference>
<dbReference type="Pfam" id="PF04056">
    <property type="entry name" value="Ssl1"/>
    <property type="match status" value="1"/>
</dbReference>
<dbReference type="NCBIfam" id="TIGR00622">
    <property type="entry name" value="ssl1"/>
    <property type="match status" value="1"/>
</dbReference>
<dbReference type="Proteomes" id="UP001141327">
    <property type="component" value="Unassembled WGS sequence"/>
</dbReference>
<evidence type="ECO:0000256" key="2">
    <source>
        <dbReference type="ARBA" id="ARBA00022833"/>
    </source>
</evidence>
<dbReference type="Gene3D" id="3.40.50.410">
    <property type="entry name" value="von Willebrand factor, type A domain"/>
    <property type="match status" value="1"/>
</dbReference>
<feature type="compositionally biased region" description="Acidic residues" evidence="3">
    <location>
        <begin position="543"/>
        <end position="552"/>
    </location>
</feature>
<gene>
    <name evidence="5" type="ORF">PAPYR_7640</name>
</gene>
<feature type="domain" description="C2H2-type" evidence="4">
    <location>
        <begin position="388"/>
        <end position="408"/>
    </location>
</feature>